<evidence type="ECO:0000256" key="1">
    <source>
        <dbReference type="ARBA" id="ARBA00006407"/>
    </source>
</evidence>
<evidence type="ECO:0000313" key="4">
    <source>
        <dbReference type="EMBL" id="KAF0769938.1"/>
    </source>
</evidence>
<gene>
    <name evidence="4" type="ORF">FWK35_00001015</name>
</gene>
<keyword evidence="2" id="KW-0732">Signal</keyword>
<dbReference type="InterPro" id="IPR021150">
    <property type="entry name" value="Ubiq_cyt_c_chap"/>
</dbReference>
<comment type="caution">
    <text evidence="4">The sequence shown here is derived from an EMBL/GenBank/DDBJ whole genome shotgun (WGS) entry which is preliminary data.</text>
</comment>
<feature type="chain" id="PRO_5026279238" evidence="2">
    <location>
        <begin position="19"/>
        <end position="247"/>
    </location>
</feature>
<name>A0A6G0ZGJ8_APHCR</name>
<dbReference type="GO" id="GO:0005739">
    <property type="term" value="C:mitochondrion"/>
    <property type="evidence" value="ECO:0007669"/>
    <property type="project" value="TreeGrafter"/>
</dbReference>
<sequence length="247" mass="29135">MNELFFFQLLVPIRNILASQARSVCCIAIKSNGLIYPNISNFVIPKRHAVTDFVGIKTKSKVSDLIDRFQIMNPLHKSKYEANSWILYEKLVDQIPFDRIILKLNLPDTFNSWFIITELHLWMIFVRLMHEGTKGSMIRNFIMEALWNDVEFRSKKLATVSSDVRHRQIKELNDQLRGALVGYDEGWLSNDMVLASMVWRRIFNKECNDPEQIELVVKYIRKQMSILQLQTFDSLFTKKDVKWIKFV</sequence>
<dbReference type="OrthoDB" id="4007at2759"/>
<dbReference type="Proteomes" id="UP000478052">
    <property type="component" value="Unassembled WGS sequence"/>
</dbReference>
<evidence type="ECO:0000313" key="5">
    <source>
        <dbReference type="Proteomes" id="UP000478052"/>
    </source>
</evidence>
<evidence type="ECO:0000259" key="3">
    <source>
        <dbReference type="Pfam" id="PF03981"/>
    </source>
</evidence>
<feature type="signal peptide" evidence="2">
    <location>
        <begin position="1"/>
        <end position="18"/>
    </location>
</feature>
<protein>
    <submittedName>
        <fullName evidence="4">Ubiquinol-cytochrome-c reductase complex assembly factor 1</fullName>
    </submittedName>
</protein>
<organism evidence="4 5">
    <name type="scientific">Aphis craccivora</name>
    <name type="common">Cowpea aphid</name>
    <dbReference type="NCBI Taxonomy" id="307492"/>
    <lineage>
        <taxon>Eukaryota</taxon>
        <taxon>Metazoa</taxon>
        <taxon>Ecdysozoa</taxon>
        <taxon>Arthropoda</taxon>
        <taxon>Hexapoda</taxon>
        <taxon>Insecta</taxon>
        <taxon>Pterygota</taxon>
        <taxon>Neoptera</taxon>
        <taxon>Paraneoptera</taxon>
        <taxon>Hemiptera</taxon>
        <taxon>Sternorrhyncha</taxon>
        <taxon>Aphidomorpha</taxon>
        <taxon>Aphidoidea</taxon>
        <taxon>Aphididae</taxon>
        <taxon>Aphidini</taxon>
        <taxon>Aphis</taxon>
        <taxon>Aphis</taxon>
    </lineage>
</organism>
<dbReference type="PANTHER" id="PTHR12184">
    <property type="entry name" value="UBIQUINOL-CYTOCHROME C REDUCTASE COMPLEX ASSEMBLY FACTOR 1 FAMILY MEMBER"/>
    <property type="match status" value="1"/>
</dbReference>
<proteinExistence type="inferred from homology"/>
<accession>A0A6G0ZGJ8</accession>
<dbReference type="InterPro" id="IPR007129">
    <property type="entry name" value="Ubiqinol_cyt_c_chaperone_CPB3"/>
</dbReference>
<keyword evidence="5" id="KW-1185">Reference proteome</keyword>
<evidence type="ECO:0000256" key="2">
    <source>
        <dbReference type="SAM" id="SignalP"/>
    </source>
</evidence>
<dbReference type="AlphaFoldDB" id="A0A6G0ZGJ8"/>
<dbReference type="GO" id="GO:0034551">
    <property type="term" value="P:mitochondrial respiratory chain complex III assembly"/>
    <property type="evidence" value="ECO:0007669"/>
    <property type="project" value="TreeGrafter"/>
</dbReference>
<dbReference type="EMBL" id="VUJU01000509">
    <property type="protein sequence ID" value="KAF0769938.1"/>
    <property type="molecule type" value="Genomic_DNA"/>
</dbReference>
<dbReference type="Pfam" id="PF03981">
    <property type="entry name" value="Ubiq_cyt_C_chap"/>
    <property type="match status" value="1"/>
</dbReference>
<comment type="similarity">
    <text evidence="1">Belongs to the CBP3 family.</text>
</comment>
<feature type="domain" description="Ubiquinol-cytochrome c chaperone" evidence="3">
    <location>
        <begin position="103"/>
        <end position="238"/>
    </location>
</feature>
<dbReference type="PANTHER" id="PTHR12184:SF1">
    <property type="entry name" value="UBIQUINOL-CYTOCHROME-C REDUCTASE COMPLEX ASSEMBLY FACTOR 1"/>
    <property type="match status" value="1"/>
</dbReference>
<reference evidence="4 5" key="1">
    <citation type="submission" date="2019-08" db="EMBL/GenBank/DDBJ databases">
        <title>Whole genome of Aphis craccivora.</title>
        <authorList>
            <person name="Voronova N.V."/>
            <person name="Shulinski R.S."/>
            <person name="Bandarenka Y.V."/>
            <person name="Zhorov D.G."/>
            <person name="Warner D."/>
        </authorList>
    </citation>
    <scope>NUCLEOTIDE SEQUENCE [LARGE SCALE GENOMIC DNA]</scope>
    <source>
        <strain evidence="4">180601</strain>
        <tissue evidence="4">Whole Body</tissue>
    </source>
</reference>